<protein>
    <recommendedName>
        <fullName evidence="4">Bacterial type II secretion system protein E domain-containing protein</fullName>
    </recommendedName>
</protein>
<dbReference type="Gene3D" id="3.30.300.160">
    <property type="entry name" value="Type II secretion system, protein E, N-terminal domain"/>
    <property type="match status" value="1"/>
</dbReference>
<organism evidence="5 6">
    <name type="scientific">Candidatus Zambryskibacteria bacterium RIFCSPLOWO2_12_FULL_39_23</name>
    <dbReference type="NCBI Taxonomy" id="1802776"/>
    <lineage>
        <taxon>Bacteria</taxon>
        <taxon>Candidatus Zambryskiibacteriota</taxon>
    </lineage>
</organism>
<dbReference type="Proteomes" id="UP000176558">
    <property type="component" value="Unassembled WGS sequence"/>
</dbReference>
<feature type="domain" description="Bacterial type II secretion system protein E" evidence="4">
    <location>
        <begin position="383"/>
        <end position="397"/>
    </location>
</feature>
<dbReference type="CDD" id="cd01129">
    <property type="entry name" value="PulE-GspE-like"/>
    <property type="match status" value="1"/>
</dbReference>
<dbReference type="SUPFAM" id="SSF160246">
    <property type="entry name" value="EspE N-terminal domain-like"/>
    <property type="match status" value="1"/>
</dbReference>
<keyword evidence="3" id="KW-0067">ATP-binding</keyword>
<dbReference type="Gene3D" id="3.30.450.90">
    <property type="match status" value="1"/>
</dbReference>
<dbReference type="SUPFAM" id="SSF52540">
    <property type="entry name" value="P-loop containing nucleoside triphosphate hydrolases"/>
    <property type="match status" value="1"/>
</dbReference>
<dbReference type="PANTHER" id="PTHR30258:SF1">
    <property type="entry name" value="PROTEIN TRANSPORT PROTEIN HOFB HOMOLOG"/>
    <property type="match status" value="1"/>
</dbReference>
<evidence type="ECO:0000313" key="6">
    <source>
        <dbReference type="Proteomes" id="UP000176558"/>
    </source>
</evidence>
<dbReference type="EMBL" id="MHWT01000025">
    <property type="protein sequence ID" value="OHB11940.1"/>
    <property type="molecule type" value="Genomic_DNA"/>
</dbReference>
<dbReference type="InterPro" id="IPR003593">
    <property type="entry name" value="AAA+_ATPase"/>
</dbReference>
<gene>
    <name evidence="5" type="ORF">A3G99_02650</name>
</gene>
<dbReference type="PROSITE" id="PS00662">
    <property type="entry name" value="T2SP_E"/>
    <property type="match status" value="1"/>
</dbReference>
<dbReference type="InterPro" id="IPR007831">
    <property type="entry name" value="T2SS_GspE_N"/>
</dbReference>
<dbReference type="Pfam" id="PF05157">
    <property type="entry name" value="MshEN"/>
    <property type="match status" value="1"/>
</dbReference>
<evidence type="ECO:0000313" key="5">
    <source>
        <dbReference type="EMBL" id="OHB11940.1"/>
    </source>
</evidence>
<dbReference type="InterPro" id="IPR037257">
    <property type="entry name" value="T2SS_E_N_sf"/>
</dbReference>
<accession>A0A1G2URG3</accession>
<dbReference type="GO" id="GO:0005524">
    <property type="term" value="F:ATP binding"/>
    <property type="evidence" value="ECO:0007669"/>
    <property type="project" value="UniProtKB-KW"/>
</dbReference>
<dbReference type="InterPro" id="IPR001482">
    <property type="entry name" value="T2SS/T4SS_dom"/>
</dbReference>
<proteinExistence type="inferred from homology"/>
<evidence type="ECO:0000256" key="1">
    <source>
        <dbReference type="ARBA" id="ARBA00006611"/>
    </source>
</evidence>
<dbReference type="AlphaFoldDB" id="A0A1G2URG3"/>
<reference evidence="5 6" key="1">
    <citation type="journal article" date="2016" name="Nat. Commun.">
        <title>Thousands of microbial genomes shed light on interconnected biogeochemical processes in an aquifer system.</title>
        <authorList>
            <person name="Anantharaman K."/>
            <person name="Brown C.T."/>
            <person name="Hug L.A."/>
            <person name="Sharon I."/>
            <person name="Castelle C.J."/>
            <person name="Probst A.J."/>
            <person name="Thomas B.C."/>
            <person name="Singh A."/>
            <person name="Wilkins M.J."/>
            <person name="Karaoz U."/>
            <person name="Brodie E.L."/>
            <person name="Williams K.H."/>
            <person name="Hubbard S.S."/>
            <person name="Banfield J.F."/>
        </authorList>
    </citation>
    <scope>NUCLEOTIDE SEQUENCE [LARGE SCALE GENOMIC DNA]</scope>
</reference>
<comment type="similarity">
    <text evidence="1">Belongs to the GSP E family.</text>
</comment>
<dbReference type="PANTHER" id="PTHR30258">
    <property type="entry name" value="TYPE II SECRETION SYSTEM PROTEIN GSPE-RELATED"/>
    <property type="match status" value="1"/>
</dbReference>
<comment type="caution">
    <text evidence="5">The sequence shown here is derived from an EMBL/GenBank/DDBJ whole genome shotgun (WGS) entry which is preliminary data.</text>
</comment>
<dbReference type="InterPro" id="IPR027417">
    <property type="entry name" value="P-loop_NTPase"/>
</dbReference>
<dbReference type="GO" id="GO:0016887">
    <property type="term" value="F:ATP hydrolysis activity"/>
    <property type="evidence" value="ECO:0007669"/>
    <property type="project" value="TreeGrafter"/>
</dbReference>
<dbReference type="Pfam" id="PF00437">
    <property type="entry name" value="T2SSE"/>
    <property type="match status" value="1"/>
</dbReference>
<keyword evidence="2" id="KW-0547">Nucleotide-binding</keyword>
<name>A0A1G2URG3_9BACT</name>
<sequence length="570" mass="63801">MDILQILVQKGVLPQKDVAKITNQSVSSGITLEEALIKHGISPYEILSAKGEYFDVPIKNLAGQDVTEKTLDYIPEDSAVHYRFVPIAVTKGVLEVGMVDPDDIEAKDALNFISSKIGMPFKIFLITETDFNKVFSLYKGLTSEVSKSLTELEAELKIETARRDEEADESIEHSKKIAEDAPVTKIVATILRYATDGNASDIHIEPWRENVRVRFRVDGVMNTSLVLPYKIHSAVVSRIKILCNMRLDEKRKPQDGRFTARIEGRKIDFRVSTFPTYYGEKVVMRLLDQERGIRKMEDLGMSNRNLELVRKAINKPYGLILISGPTGSGKTTTLYAMLNELDKDHQNVLSLEDPIEYNIEGMSQSQVQPEIGYTFATGLRTTLRQDPDVIMVGEIRDKETAQLAIQAALTGHLVLSTIHTNSATGVIPRLIDMGIDPYLIGPTLILAMAQRLTLQLCPNSGTKIPIEGSIKLMIDKQFSDLPRKYIDEIEFTDEVYKANPSADCPNGTRGRVAVMEVMEMDKDLETVILKNPSELEITKMARAKGLVTMKEDALVKAMHRIIPFEEANML</sequence>
<evidence type="ECO:0000256" key="2">
    <source>
        <dbReference type="ARBA" id="ARBA00022741"/>
    </source>
</evidence>
<dbReference type="SMART" id="SM00382">
    <property type="entry name" value="AAA"/>
    <property type="match status" value="1"/>
</dbReference>
<dbReference type="GO" id="GO:0005886">
    <property type="term" value="C:plasma membrane"/>
    <property type="evidence" value="ECO:0007669"/>
    <property type="project" value="TreeGrafter"/>
</dbReference>
<evidence type="ECO:0000259" key="4">
    <source>
        <dbReference type="PROSITE" id="PS00662"/>
    </source>
</evidence>
<dbReference type="Gene3D" id="3.40.50.300">
    <property type="entry name" value="P-loop containing nucleotide triphosphate hydrolases"/>
    <property type="match status" value="1"/>
</dbReference>
<evidence type="ECO:0000256" key="3">
    <source>
        <dbReference type="ARBA" id="ARBA00022840"/>
    </source>
</evidence>